<protein>
    <submittedName>
        <fullName evidence="5">MarR family transcriptional regulator</fullName>
    </submittedName>
</protein>
<dbReference type="SMART" id="SM00347">
    <property type="entry name" value="HTH_MARR"/>
    <property type="match status" value="1"/>
</dbReference>
<dbReference type="InterPro" id="IPR036388">
    <property type="entry name" value="WH-like_DNA-bd_sf"/>
</dbReference>
<evidence type="ECO:0000256" key="3">
    <source>
        <dbReference type="ARBA" id="ARBA00023163"/>
    </source>
</evidence>
<dbReference type="PANTHER" id="PTHR42756">
    <property type="entry name" value="TRANSCRIPTIONAL REGULATOR, MARR"/>
    <property type="match status" value="1"/>
</dbReference>
<evidence type="ECO:0000313" key="5">
    <source>
        <dbReference type="EMBL" id="MBP0724441.1"/>
    </source>
</evidence>
<evidence type="ECO:0000313" key="6">
    <source>
        <dbReference type="Proteomes" id="UP000682134"/>
    </source>
</evidence>
<dbReference type="GO" id="GO:0003677">
    <property type="term" value="F:DNA binding"/>
    <property type="evidence" value="ECO:0007669"/>
    <property type="project" value="UniProtKB-KW"/>
</dbReference>
<proteinExistence type="predicted"/>
<comment type="caution">
    <text evidence="5">The sequence shown here is derived from an EMBL/GenBank/DDBJ whole genome shotgun (WGS) entry which is preliminary data.</text>
</comment>
<dbReference type="RefSeq" id="WP_209402943.1">
    <property type="nucleotide sequence ID" value="NZ_JAGIYQ010000002.1"/>
</dbReference>
<dbReference type="Pfam" id="PF12802">
    <property type="entry name" value="MarR_2"/>
    <property type="match status" value="1"/>
</dbReference>
<dbReference type="GO" id="GO:0003700">
    <property type="term" value="F:DNA-binding transcription factor activity"/>
    <property type="evidence" value="ECO:0007669"/>
    <property type="project" value="InterPro"/>
</dbReference>
<dbReference type="PROSITE" id="PS50995">
    <property type="entry name" value="HTH_MARR_2"/>
    <property type="match status" value="1"/>
</dbReference>
<evidence type="ECO:0000256" key="2">
    <source>
        <dbReference type="ARBA" id="ARBA00023125"/>
    </source>
</evidence>
<dbReference type="InterPro" id="IPR036390">
    <property type="entry name" value="WH_DNA-bd_sf"/>
</dbReference>
<name>A0A940SIF8_9BACI</name>
<keyword evidence="2" id="KW-0238">DNA-binding</keyword>
<reference evidence="5" key="1">
    <citation type="submission" date="2021-04" db="EMBL/GenBank/DDBJ databases">
        <title>Genome seq and assembly of Bacillus sp.</title>
        <authorList>
            <person name="Chhetri G."/>
        </authorList>
    </citation>
    <scope>NUCLEOTIDE SEQUENCE</scope>
    <source>
        <strain evidence="5">RG28</strain>
    </source>
</reference>
<dbReference type="SUPFAM" id="SSF46785">
    <property type="entry name" value="Winged helix' DNA-binding domain"/>
    <property type="match status" value="1"/>
</dbReference>
<keyword evidence="6" id="KW-1185">Reference proteome</keyword>
<dbReference type="AlphaFoldDB" id="A0A940SIF8"/>
<dbReference type="PANTHER" id="PTHR42756:SF1">
    <property type="entry name" value="TRANSCRIPTIONAL REPRESSOR OF EMRAB OPERON"/>
    <property type="match status" value="1"/>
</dbReference>
<keyword evidence="1" id="KW-0805">Transcription regulation</keyword>
<evidence type="ECO:0000256" key="1">
    <source>
        <dbReference type="ARBA" id="ARBA00023015"/>
    </source>
</evidence>
<keyword evidence="3" id="KW-0804">Transcription</keyword>
<accession>A0A940SIF8</accession>
<gene>
    <name evidence="5" type="ORF">J5Y03_04470</name>
</gene>
<dbReference type="Proteomes" id="UP000682134">
    <property type="component" value="Unassembled WGS sequence"/>
</dbReference>
<dbReference type="Gene3D" id="1.10.10.10">
    <property type="entry name" value="Winged helix-like DNA-binding domain superfamily/Winged helix DNA-binding domain"/>
    <property type="match status" value="1"/>
</dbReference>
<evidence type="ECO:0000259" key="4">
    <source>
        <dbReference type="PROSITE" id="PS50995"/>
    </source>
</evidence>
<feature type="domain" description="HTH marR-type" evidence="4">
    <location>
        <begin position="5"/>
        <end position="143"/>
    </location>
</feature>
<dbReference type="EMBL" id="JAGIYQ010000002">
    <property type="protein sequence ID" value="MBP0724441.1"/>
    <property type="molecule type" value="Genomic_DNA"/>
</dbReference>
<sequence length="153" mass="18011">MTFHKEDSYKKIALFYFAYRSLTEKPDQVAEKYGIQRVHHRILFFIAQIPGVSVNQLLTVLEVTKQSLNLPLRQLKDKGYIVTISPEEDKRIKQHYLTDSGKDLLKELSKVQIDQMEEIFSILGKDYEEKWTTVMEEYAKIRPGVKLLNFNLE</sequence>
<dbReference type="InterPro" id="IPR000835">
    <property type="entry name" value="HTH_MarR-typ"/>
</dbReference>
<organism evidence="5 6">
    <name type="scientific">Gottfriedia endophytica</name>
    <dbReference type="NCBI Taxonomy" id="2820819"/>
    <lineage>
        <taxon>Bacteria</taxon>
        <taxon>Bacillati</taxon>
        <taxon>Bacillota</taxon>
        <taxon>Bacilli</taxon>
        <taxon>Bacillales</taxon>
        <taxon>Bacillaceae</taxon>
        <taxon>Gottfriedia</taxon>
    </lineage>
</organism>